<feature type="compositionally biased region" description="Low complexity" evidence="3">
    <location>
        <begin position="1"/>
        <end position="22"/>
    </location>
</feature>
<name>A0A1M7FSN9_9ACTN</name>
<dbReference type="SMART" id="SM00421">
    <property type="entry name" value="HTH_LUXR"/>
    <property type="match status" value="1"/>
</dbReference>
<dbReference type="SUPFAM" id="SSF48452">
    <property type="entry name" value="TPR-like"/>
    <property type="match status" value="1"/>
</dbReference>
<dbReference type="InterPro" id="IPR000792">
    <property type="entry name" value="Tscrpt_reg_LuxR_C"/>
</dbReference>
<dbReference type="Gene3D" id="1.25.40.10">
    <property type="entry name" value="Tetratricopeptide repeat domain"/>
    <property type="match status" value="1"/>
</dbReference>
<dbReference type="Pfam" id="PF13191">
    <property type="entry name" value="AAA_16"/>
    <property type="match status" value="1"/>
</dbReference>
<dbReference type="Proteomes" id="UP000184111">
    <property type="component" value="Unassembled WGS sequence"/>
</dbReference>
<evidence type="ECO:0000256" key="2">
    <source>
        <dbReference type="ARBA" id="ARBA00022840"/>
    </source>
</evidence>
<dbReference type="PROSITE" id="PS50043">
    <property type="entry name" value="HTH_LUXR_2"/>
    <property type="match status" value="1"/>
</dbReference>
<keyword evidence="2" id="KW-0067">ATP-binding</keyword>
<evidence type="ECO:0000313" key="5">
    <source>
        <dbReference type="EMBL" id="SHM06689.1"/>
    </source>
</evidence>
<dbReference type="InterPro" id="IPR011990">
    <property type="entry name" value="TPR-like_helical_dom_sf"/>
</dbReference>
<dbReference type="GO" id="GO:0003677">
    <property type="term" value="F:DNA binding"/>
    <property type="evidence" value="ECO:0007669"/>
    <property type="project" value="InterPro"/>
</dbReference>
<feature type="domain" description="HTH luxR-type" evidence="4">
    <location>
        <begin position="852"/>
        <end position="917"/>
    </location>
</feature>
<protein>
    <submittedName>
        <fullName evidence="5">AAA ATPase domain-containing protein</fullName>
    </submittedName>
</protein>
<dbReference type="InterPro" id="IPR016032">
    <property type="entry name" value="Sig_transdc_resp-reg_C-effctor"/>
</dbReference>
<dbReference type="PRINTS" id="PR00038">
    <property type="entry name" value="HTHLUXR"/>
</dbReference>
<dbReference type="Pfam" id="PF00196">
    <property type="entry name" value="GerE"/>
    <property type="match status" value="1"/>
</dbReference>
<proteinExistence type="predicted"/>
<dbReference type="GO" id="GO:0005524">
    <property type="term" value="F:ATP binding"/>
    <property type="evidence" value="ECO:0007669"/>
    <property type="project" value="UniProtKB-KW"/>
</dbReference>
<accession>A0A1M7FSN9</accession>
<dbReference type="STRING" id="310782.SAMN05216499_10837"/>
<dbReference type="InterPro" id="IPR036388">
    <property type="entry name" value="WH-like_DNA-bd_sf"/>
</dbReference>
<dbReference type="InterPro" id="IPR027417">
    <property type="entry name" value="P-loop_NTPase"/>
</dbReference>
<dbReference type="PANTHER" id="PTHR16305:SF35">
    <property type="entry name" value="TRANSCRIPTIONAL ACTIVATOR DOMAIN"/>
    <property type="match status" value="1"/>
</dbReference>
<evidence type="ECO:0000256" key="1">
    <source>
        <dbReference type="ARBA" id="ARBA00022741"/>
    </source>
</evidence>
<dbReference type="SUPFAM" id="SSF52540">
    <property type="entry name" value="P-loop containing nucleoside triphosphate hydrolases"/>
    <property type="match status" value="1"/>
</dbReference>
<gene>
    <name evidence="5" type="ORF">SAMN05216499_10837</name>
</gene>
<sequence>MCVSGGSAEASASSGGAVDASAPETGTALGHRVLVGRDSEVDALRSALKSLIGARGRAVALVGEPGVGKSALMSALAALACDAGLPVLSTHADAAEPLKPFTTLLECGPGARQEESAGPAAPPAAAAAVLDDLHRLPADSIPGVVQLIHAASASPLLLVMAYRERQLSFEMAEVLSRALSSGRLDLWRLGPLSLEQTRALLGDRPDLDDIHRSGEGNPLYLKAIAGDGEAVTEAATAILGEFAGLDRDALTVAQAAAALGEPFHPELLVEVAGLDVADAMGALDTLTRADLLRPVGPGPQLALRHPVLGAVVHGRLDPGRRLALHRRAEAALARRGAPIARRAPHVAQAADPSRPDHVATLVDMARDCLHSAPHIAAGYLETAVSLIPQSGSFWHEARVLLAQARLLTGDAANSRALLDTLGADLPGSPFRTRVIADTSRAAQRLGHYAEAAAIARSGLASLSDHDTAAAAALHTELADAALDQRQYATAERHAGIAAATARGYGDRAGEANALAQASLARLHLCDRAGAQAAAARAAELVDAAGDTSLLANLQSVYQLGLTESLLGQLPEAERHLARGAALSRRSGQHHVLPAILKALGEVQLRSGDVPGALATLDEVLARPGGSPATRAIALSLRAKALLWRGAQGDGRDALLLAGQAAGIAGSAPTAWAVVVRCLHAEIVLLAGDPERGGWLLLEAAGGTGLPLLTALRRPRWCDVLAEAAALGGDLAAAERWARLGEESVAQLSTAGRRGFSLRARMRVHALRGEADEAVEAAEQAVEGFSAGGKRIEVCRTLLAVASLSLDAGRGQQVDGWLGRAAALAGQCGSARLAEEVADERRRLAGPAGRGGSTGPLAALSSRERQIAGLTSTGMTSKEIAGALFLSQRTVDTHLNRIYRKLGLTNRVALTRLMLDAGGRPEPS</sequence>
<dbReference type="InterPro" id="IPR041664">
    <property type="entry name" value="AAA_16"/>
</dbReference>
<dbReference type="GO" id="GO:0006355">
    <property type="term" value="P:regulation of DNA-templated transcription"/>
    <property type="evidence" value="ECO:0007669"/>
    <property type="project" value="InterPro"/>
</dbReference>
<dbReference type="GO" id="GO:0004016">
    <property type="term" value="F:adenylate cyclase activity"/>
    <property type="evidence" value="ECO:0007669"/>
    <property type="project" value="TreeGrafter"/>
</dbReference>
<dbReference type="SUPFAM" id="SSF46894">
    <property type="entry name" value="C-terminal effector domain of the bipartite response regulators"/>
    <property type="match status" value="1"/>
</dbReference>
<dbReference type="CDD" id="cd06170">
    <property type="entry name" value="LuxR_C_like"/>
    <property type="match status" value="1"/>
</dbReference>
<dbReference type="GO" id="GO:0005737">
    <property type="term" value="C:cytoplasm"/>
    <property type="evidence" value="ECO:0007669"/>
    <property type="project" value="TreeGrafter"/>
</dbReference>
<organism evidence="5 6">
    <name type="scientific">Actinacidiphila paucisporea</name>
    <dbReference type="NCBI Taxonomy" id="310782"/>
    <lineage>
        <taxon>Bacteria</taxon>
        <taxon>Bacillati</taxon>
        <taxon>Actinomycetota</taxon>
        <taxon>Actinomycetes</taxon>
        <taxon>Kitasatosporales</taxon>
        <taxon>Streptomycetaceae</taxon>
        <taxon>Actinacidiphila</taxon>
    </lineage>
</organism>
<keyword evidence="1" id="KW-0547">Nucleotide-binding</keyword>
<evidence type="ECO:0000259" key="4">
    <source>
        <dbReference type="PROSITE" id="PS50043"/>
    </source>
</evidence>
<dbReference type="EMBL" id="FRBI01000008">
    <property type="protein sequence ID" value="SHM06689.1"/>
    <property type="molecule type" value="Genomic_DNA"/>
</dbReference>
<feature type="region of interest" description="Disordered" evidence="3">
    <location>
        <begin position="1"/>
        <end position="23"/>
    </location>
</feature>
<dbReference type="PROSITE" id="PS00622">
    <property type="entry name" value="HTH_LUXR_1"/>
    <property type="match status" value="1"/>
</dbReference>
<reference evidence="5 6" key="1">
    <citation type="submission" date="2016-11" db="EMBL/GenBank/DDBJ databases">
        <authorList>
            <person name="Jaros S."/>
            <person name="Januszkiewicz K."/>
            <person name="Wedrychowicz H."/>
        </authorList>
    </citation>
    <scope>NUCLEOTIDE SEQUENCE [LARGE SCALE GENOMIC DNA]</scope>
    <source>
        <strain evidence="5 6">CGMCC 4.2025</strain>
    </source>
</reference>
<dbReference type="Gene3D" id="3.40.50.300">
    <property type="entry name" value="P-loop containing nucleotide triphosphate hydrolases"/>
    <property type="match status" value="1"/>
</dbReference>
<evidence type="ECO:0000313" key="6">
    <source>
        <dbReference type="Proteomes" id="UP000184111"/>
    </source>
</evidence>
<keyword evidence="6" id="KW-1185">Reference proteome</keyword>
<dbReference type="PANTHER" id="PTHR16305">
    <property type="entry name" value="TESTICULAR SOLUBLE ADENYLYL CYCLASE"/>
    <property type="match status" value="1"/>
</dbReference>
<dbReference type="AlphaFoldDB" id="A0A1M7FSN9"/>
<dbReference type="Gene3D" id="1.10.10.10">
    <property type="entry name" value="Winged helix-like DNA-binding domain superfamily/Winged helix DNA-binding domain"/>
    <property type="match status" value="1"/>
</dbReference>
<evidence type="ECO:0000256" key="3">
    <source>
        <dbReference type="SAM" id="MobiDB-lite"/>
    </source>
</evidence>